<proteinExistence type="predicted"/>
<reference evidence="1" key="1">
    <citation type="submission" date="2018-02" db="EMBL/GenBank/DDBJ databases">
        <title>Rhizophora mucronata_Transcriptome.</title>
        <authorList>
            <person name="Meera S.P."/>
            <person name="Sreeshan A."/>
            <person name="Augustine A."/>
        </authorList>
    </citation>
    <scope>NUCLEOTIDE SEQUENCE</scope>
    <source>
        <tissue evidence="1">Leaf</tissue>
    </source>
</reference>
<name>A0A2P2MYS5_RHIMU</name>
<organism evidence="1">
    <name type="scientific">Rhizophora mucronata</name>
    <name type="common">Asiatic mangrove</name>
    <dbReference type="NCBI Taxonomy" id="61149"/>
    <lineage>
        <taxon>Eukaryota</taxon>
        <taxon>Viridiplantae</taxon>
        <taxon>Streptophyta</taxon>
        <taxon>Embryophyta</taxon>
        <taxon>Tracheophyta</taxon>
        <taxon>Spermatophyta</taxon>
        <taxon>Magnoliopsida</taxon>
        <taxon>eudicotyledons</taxon>
        <taxon>Gunneridae</taxon>
        <taxon>Pentapetalae</taxon>
        <taxon>rosids</taxon>
        <taxon>fabids</taxon>
        <taxon>Malpighiales</taxon>
        <taxon>Rhizophoraceae</taxon>
        <taxon>Rhizophora</taxon>
    </lineage>
</organism>
<evidence type="ECO:0000313" key="1">
    <source>
        <dbReference type="EMBL" id="MBX35372.1"/>
    </source>
</evidence>
<dbReference type="EMBL" id="GGEC01054888">
    <property type="protein sequence ID" value="MBX35372.1"/>
    <property type="molecule type" value="Transcribed_RNA"/>
</dbReference>
<accession>A0A2P2MYS5</accession>
<dbReference type="AlphaFoldDB" id="A0A2P2MYS5"/>
<protein>
    <submittedName>
        <fullName evidence="1">Uncharacterized protein</fullName>
    </submittedName>
</protein>
<sequence>MMPPPRSPCWGHWKKMTRNCRFRVATLYFPICPGSASGLVQPRPRRCWLGPTSTPVLRPWLAVLGVRRVRVRA</sequence>